<proteinExistence type="predicted"/>
<dbReference type="Proteomes" id="UP000250275">
    <property type="component" value="Unassembled WGS sequence"/>
</dbReference>
<name>A0A310SUY3_9HYME</name>
<gene>
    <name evidence="1" type="ORF">WN48_07416</name>
</gene>
<reference evidence="1 2" key="1">
    <citation type="submission" date="2015-07" db="EMBL/GenBank/DDBJ databases">
        <title>The genome of Eufriesea mexicana.</title>
        <authorList>
            <person name="Pan H."/>
            <person name="Kapheim K."/>
        </authorList>
    </citation>
    <scope>NUCLEOTIDE SEQUENCE [LARGE SCALE GENOMIC DNA]</scope>
    <source>
        <strain evidence="1">0111107269</strain>
        <tissue evidence="1">Whole body</tissue>
    </source>
</reference>
<protein>
    <submittedName>
        <fullName evidence="1">Uncharacterized protein</fullName>
    </submittedName>
</protein>
<sequence>MLGQLDSFCVFCFTFFGDNLEMGEDEGWGGLSWFDEFEIHKKGSKFLLRLSKIVTSSDSRESNDVLRSGRTSGVLDESEQFPVESWFNRGTWSEAIISGHLMALRLGEPQRISKHCSRQ</sequence>
<dbReference type="EMBL" id="KQ759883">
    <property type="protein sequence ID" value="OAD62162.1"/>
    <property type="molecule type" value="Genomic_DNA"/>
</dbReference>
<dbReference type="AlphaFoldDB" id="A0A310SUY3"/>
<accession>A0A310SUY3</accession>
<keyword evidence="2" id="KW-1185">Reference proteome</keyword>
<evidence type="ECO:0000313" key="1">
    <source>
        <dbReference type="EMBL" id="OAD62162.1"/>
    </source>
</evidence>
<organism evidence="1 2">
    <name type="scientific">Eufriesea mexicana</name>
    <dbReference type="NCBI Taxonomy" id="516756"/>
    <lineage>
        <taxon>Eukaryota</taxon>
        <taxon>Metazoa</taxon>
        <taxon>Ecdysozoa</taxon>
        <taxon>Arthropoda</taxon>
        <taxon>Hexapoda</taxon>
        <taxon>Insecta</taxon>
        <taxon>Pterygota</taxon>
        <taxon>Neoptera</taxon>
        <taxon>Endopterygota</taxon>
        <taxon>Hymenoptera</taxon>
        <taxon>Apocrita</taxon>
        <taxon>Aculeata</taxon>
        <taxon>Apoidea</taxon>
        <taxon>Anthophila</taxon>
        <taxon>Apidae</taxon>
        <taxon>Eufriesea</taxon>
    </lineage>
</organism>
<evidence type="ECO:0000313" key="2">
    <source>
        <dbReference type="Proteomes" id="UP000250275"/>
    </source>
</evidence>